<gene>
    <name evidence="2" type="ORF">CQ405_08580</name>
</gene>
<dbReference type="GO" id="GO:0009055">
    <property type="term" value="F:electron transfer activity"/>
    <property type="evidence" value="ECO:0007669"/>
    <property type="project" value="InterPro"/>
</dbReference>
<evidence type="ECO:0008006" key="4">
    <source>
        <dbReference type="Google" id="ProtNLM"/>
    </source>
</evidence>
<dbReference type="GO" id="GO:0020037">
    <property type="term" value="F:heme binding"/>
    <property type="evidence" value="ECO:0007669"/>
    <property type="project" value="InterPro"/>
</dbReference>
<feature type="signal peptide" evidence="1">
    <location>
        <begin position="1"/>
        <end position="17"/>
    </location>
</feature>
<dbReference type="Proteomes" id="UP000240535">
    <property type="component" value="Unassembled WGS sequence"/>
</dbReference>
<dbReference type="RefSeq" id="WP_106872706.1">
    <property type="nucleotide sequence ID" value="NZ_CP053841.1"/>
</dbReference>
<dbReference type="Gene3D" id="1.10.760.10">
    <property type="entry name" value="Cytochrome c-like domain"/>
    <property type="match status" value="1"/>
</dbReference>
<evidence type="ECO:0000313" key="2">
    <source>
        <dbReference type="EMBL" id="PSM51277.1"/>
    </source>
</evidence>
<dbReference type="Pfam" id="PF09626">
    <property type="entry name" value="DHC"/>
    <property type="match status" value="1"/>
</dbReference>
<keyword evidence="3" id="KW-1185">Reference proteome</keyword>
<evidence type="ECO:0000256" key="1">
    <source>
        <dbReference type="SAM" id="SignalP"/>
    </source>
</evidence>
<accession>A0A2P8QYE6</accession>
<organism evidence="2 3">
    <name type="scientific">Campylobacter blaseri</name>
    <dbReference type="NCBI Taxonomy" id="2042961"/>
    <lineage>
        <taxon>Bacteria</taxon>
        <taxon>Pseudomonadati</taxon>
        <taxon>Campylobacterota</taxon>
        <taxon>Epsilonproteobacteria</taxon>
        <taxon>Campylobacterales</taxon>
        <taxon>Campylobacteraceae</taxon>
        <taxon>Campylobacter</taxon>
    </lineage>
</organism>
<protein>
    <recommendedName>
        <fullName evidence="4">Molybdopterin-containing oxidoreductase I, DMSO/TMAO/BSO reductase family, monoheme c-type cytochrome</fullName>
    </recommendedName>
</protein>
<dbReference type="OrthoDB" id="196859at2"/>
<dbReference type="EMBL" id="PDHH01000009">
    <property type="protein sequence ID" value="PSM51277.1"/>
    <property type="molecule type" value="Genomic_DNA"/>
</dbReference>
<sequence length="178" mass="20415">MKKTLVLLTILSSFAFAKTMYVFDIKSKLFDPTNKSEVGEIYEGTPVKVIKQDGNLTLIEVVGEVTADNESMVAYKKDPLVTFYNLKNTKAQPKAKFFIDSEDLTDGEYASWEEIELMYYDSCSSCHAAHKPKEHKMNEWDAYLSAMQFFAKITDEERDRILRFLQAYASDGIAKEEE</sequence>
<dbReference type="SUPFAM" id="SSF46626">
    <property type="entry name" value="Cytochrome c"/>
    <property type="match status" value="1"/>
</dbReference>
<proteinExistence type="predicted"/>
<keyword evidence="1" id="KW-0732">Signal</keyword>
<evidence type="ECO:0000313" key="3">
    <source>
        <dbReference type="Proteomes" id="UP000240535"/>
    </source>
</evidence>
<feature type="chain" id="PRO_5015676238" description="Molybdopterin-containing oxidoreductase I, DMSO/TMAO/BSO reductase family, monoheme c-type cytochrome" evidence="1">
    <location>
        <begin position="18"/>
        <end position="178"/>
    </location>
</feature>
<dbReference type="InterPro" id="IPR036909">
    <property type="entry name" value="Cyt_c-like_dom_sf"/>
</dbReference>
<comment type="caution">
    <text evidence="2">The sequence shown here is derived from an EMBL/GenBank/DDBJ whole genome shotgun (WGS) entry which is preliminary data.</text>
</comment>
<name>A0A2P8QYE6_9BACT</name>
<reference evidence="3" key="1">
    <citation type="submission" date="2017-10" db="EMBL/GenBank/DDBJ databases">
        <title>Campylobacter species from seals.</title>
        <authorList>
            <person name="Gilbert M.J."/>
            <person name="Zomer A.L."/>
            <person name="Timmerman A.J."/>
            <person name="Duim B."/>
            <person name="Wagenaar J.A."/>
        </authorList>
    </citation>
    <scope>NUCLEOTIDE SEQUENCE [LARGE SCALE GENOMIC DNA]</scope>
    <source>
        <strain evidence="3">17S00004-5</strain>
    </source>
</reference>
<dbReference type="AlphaFoldDB" id="A0A2P8QYE6"/>
<dbReference type="InterPro" id="IPR018588">
    <property type="entry name" value="Dihaem_cytochrome-c"/>
</dbReference>